<dbReference type="InterPro" id="IPR050678">
    <property type="entry name" value="DNA_Partitioning_ATPase"/>
</dbReference>
<dbReference type="CDD" id="cd02042">
    <property type="entry name" value="ParAB_family"/>
    <property type="match status" value="1"/>
</dbReference>
<dbReference type="PANTHER" id="PTHR13696:SF99">
    <property type="entry name" value="COBYRINIC ACID AC-DIAMIDE SYNTHASE"/>
    <property type="match status" value="1"/>
</dbReference>
<dbReference type="Proteomes" id="UP000283727">
    <property type="component" value="Unassembled WGS sequence"/>
</dbReference>
<comment type="caution">
    <text evidence="2">The sequence shown here is derived from an EMBL/GenBank/DDBJ whole genome shotgun (WGS) entry which is preliminary data.</text>
</comment>
<feature type="domain" description="CobQ/CobB/MinD/ParA nucleotide binding" evidence="1">
    <location>
        <begin position="6"/>
        <end position="175"/>
    </location>
</feature>
<protein>
    <submittedName>
        <fullName evidence="2">ParA family protein</fullName>
    </submittedName>
</protein>
<dbReference type="PIRSF" id="PIRSF009320">
    <property type="entry name" value="Nuc_binding_HP_1000"/>
    <property type="match status" value="1"/>
</dbReference>
<evidence type="ECO:0000313" key="2">
    <source>
        <dbReference type="EMBL" id="RHJ22117.1"/>
    </source>
</evidence>
<evidence type="ECO:0000313" key="3">
    <source>
        <dbReference type="Proteomes" id="UP000283727"/>
    </source>
</evidence>
<proteinExistence type="predicted"/>
<sequence length="205" mass="22602">MTIIIAVGCAKGGVAKTTTAMQLAGLLTRWGRRAVVLDADNTGGATKWAMTAMDNSDSLEFPVSPVNQVTLNRELIQRQYPDTWVIIDTPPSDTGVIQLAFNAADVIIIPTQPSMMDLRLAAETYRAVSSDSRTAIVLVTRAKLNTRLTNETKEQLDGLEVTRFETVIRDREAVKGMAGTSQLDMEDYSSVAHELIEFVEQDRRR</sequence>
<dbReference type="InterPro" id="IPR002586">
    <property type="entry name" value="CobQ/CobB/MinD/ParA_Nub-bd_dom"/>
</dbReference>
<dbReference type="InterPro" id="IPR027417">
    <property type="entry name" value="P-loop_NTPase"/>
</dbReference>
<organism evidence="2 3">
    <name type="scientific">Bifidobacterium bifidum</name>
    <dbReference type="NCBI Taxonomy" id="1681"/>
    <lineage>
        <taxon>Bacteria</taxon>
        <taxon>Bacillati</taxon>
        <taxon>Actinomycetota</taxon>
        <taxon>Actinomycetes</taxon>
        <taxon>Bifidobacteriales</taxon>
        <taxon>Bifidobacteriaceae</taxon>
        <taxon>Bifidobacterium</taxon>
    </lineage>
</organism>
<dbReference type="RefSeq" id="WP_117658499.1">
    <property type="nucleotide sequence ID" value="NZ_JAQECX010000005.1"/>
</dbReference>
<dbReference type="Pfam" id="PF01656">
    <property type="entry name" value="CbiA"/>
    <property type="match status" value="1"/>
</dbReference>
<gene>
    <name evidence="2" type="ORF">DW137_09880</name>
</gene>
<accession>A0A415C330</accession>
<dbReference type="Gene3D" id="3.40.50.300">
    <property type="entry name" value="P-loop containing nucleotide triphosphate hydrolases"/>
    <property type="match status" value="1"/>
</dbReference>
<dbReference type="EMBL" id="QRLR01000006">
    <property type="protein sequence ID" value="RHJ22117.1"/>
    <property type="molecule type" value="Genomic_DNA"/>
</dbReference>
<name>A0A415C330_BIFBI</name>
<reference evidence="2 3" key="1">
    <citation type="submission" date="2018-08" db="EMBL/GenBank/DDBJ databases">
        <title>A genome reference for cultivated species of the human gut microbiota.</title>
        <authorList>
            <person name="Zou Y."/>
            <person name="Xue W."/>
            <person name="Luo G."/>
        </authorList>
    </citation>
    <scope>NUCLEOTIDE SEQUENCE [LARGE SCALE GENOMIC DNA]</scope>
    <source>
        <strain evidence="2 3">AM12-10</strain>
    </source>
</reference>
<dbReference type="AlphaFoldDB" id="A0A415C330"/>
<dbReference type="SUPFAM" id="SSF52540">
    <property type="entry name" value="P-loop containing nucleoside triphosphate hydrolases"/>
    <property type="match status" value="1"/>
</dbReference>
<dbReference type="PANTHER" id="PTHR13696">
    <property type="entry name" value="P-LOOP CONTAINING NUCLEOSIDE TRIPHOSPHATE HYDROLASE"/>
    <property type="match status" value="1"/>
</dbReference>
<evidence type="ECO:0000259" key="1">
    <source>
        <dbReference type="Pfam" id="PF01656"/>
    </source>
</evidence>